<dbReference type="OrthoDB" id="7685730at2759"/>
<dbReference type="GeneID" id="105272332"/>
<keyword evidence="2" id="KW-1185">Reference proteome</keyword>
<dbReference type="Proteomes" id="UP000694866">
    <property type="component" value="Unplaced"/>
</dbReference>
<gene>
    <name evidence="3 4" type="primary">LOC105272332</name>
</gene>
<accession>A0A9R1TPH0</accession>
<reference evidence="3 4" key="1">
    <citation type="submission" date="2025-04" db="UniProtKB">
        <authorList>
            <consortium name="RefSeq"/>
        </authorList>
    </citation>
    <scope>IDENTIFICATION</scope>
    <source>
        <strain evidence="3 4">USDA-PBARC FA_bdor</strain>
        <tissue evidence="3 4">Whole organism</tissue>
    </source>
</reference>
<proteinExistence type="predicted"/>
<dbReference type="RefSeq" id="XP_011312718.1">
    <property type="nucleotide sequence ID" value="XM_011314416.1"/>
</dbReference>
<name>A0A9R1U8W4_9HYME</name>
<sequence>MSEKMTEADSYRIVELRGERNEKGQKILEIVDIKWMYEEDTDAKRGVCYFPPEKVYGKLEKILRSHIDPKLTWDQFDVEIFTSADNYEKAQRRLKRLYKRHSDIESNTSDGDESQQILISKKRAAQTTNSASLSQRLPQTKGERKLELQTQMQSLRDGGKNDPLKVFFMKYLDIKLELLVFKLQDDIQNVKRAQQYDLNKKIEDLKSLISFPPSHNSTESSAKSQLGVEIPISTLENFEMFEQMLDSKAERNVANPDSALEKQEILKRVMKILAQGTHEWEKTVKAILQGLIKKAMQQHYSGLGRKVHGVGKRNFSATISFLCMKDVIEQMYEGKSEKLRIQSATSSFLALWRDREGAGAERRRATRNDTL</sequence>
<dbReference type="AlphaFoldDB" id="A0A9R1U8W4"/>
<accession>A0A9R1U8W4</accession>
<feature type="region of interest" description="Disordered" evidence="1">
    <location>
        <begin position="123"/>
        <end position="143"/>
    </location>
</feature>
<evidence type="ECO:0000313" key="3">
    <source>
        <dbReference type="RefSeq" id="XP_011312718.1"/>
    </source>
</evidence>
<organism evidence="2 4">
    <name type="scientific">Fopius arisanus</name>
    <dbReference type="NCBI Taxonomy" id="64838"/>
    <lineage>
        <taxon>Eukaryota</taxon>
        <taxon>Metazoa</taxon>
        <taxon>Ecdysozoa</taxon>
        <taxon>Arthropoda</taxon>
        <taxon>Hexapoda</taxon>
        <taxon>Insecta</taxon>
        <taxon>Pterygota</taxon>
        <taxon>Neoptera</taxon>
        <taxon>Endopterygota</taxon>
        <taxon>Hymenoptera</taxon>
        <taxon>Apocrita</taxon>
        <taxon>Ichneumonoidea</taxon>
        <taxon>Braconidae</taxon>
        <taxon>Opiinae</taxon>
        <taxon>Fopius</taxon>
    </lineage>
</organism>
<dbReference type="RefSeq" id="XP_011312719.1">
    <property type="nucleotide sequence ID" value="XM_011314417.1"/>
</dbReference>
<evidence type="ECO:0000256" key="1">
    <source>
        <dbReference type="SAM" id="MobiDB-lite"/>
    </source>
</evidence>
<protein>
    <submittedName>
        <fullName evidence="3 4">Uncharacterized protein isoform X1</fullName>
    </submittedName>
</protein>
<evidence type="ECO:0000313" key="2">
    <source>
        <dbReference type="Proteomes" id="UP000694866"/>
    </source>
</evidence>
<dbReference type="KEGG" id="fas:105272332"/>
<feature type="compositionally biased region" description="Polar residues" evidence="1">
    <location>
        <begin position="125"/>
        <end position="138"/>
    </location>
</feature>
<evidence type="ECO:0000313" key="4">
    <source>
        <dbReference type="RefSeq" id="XP_011312719.1"/>
    </source>
</evidence>